<reference evidence="1 2" key="1">
    <citation type="journal article" date="2000" name="Virology">
        <title>Complete genomic sequence of the Amsacta moorei entomopoxvirus: analysis and comparison with other poxviruses.</title>
        <authorList>
            <person name="Bawden A.L."/>
            <person name="Glassberg K.J."/>
            <person name="Diggans J."/>
            <person name="Shaw R."/>
            <person name="Farmerie W."/>
            <person name="Moyer R.W."/>
        </authorList>
    </citation>
    <scope>NUCLEOTIDE SEQUENCE [LARGE SCALE GENOMIC DNA]</scope>
</reference>
<evidence type="ECO:0000313" key="2">
    <source>
        <dbReference type="Proteomes" id="UP000000872"/>
    </source>
</evidence>
<gene>
    <name evidence="1" type="primary">AMV062</name>
</gene>
<dbReference type="EMBL" id="AF250284">
    <property type="protein sequence ID" value="AAG02768.1"/>
    <property type="molecule type" value="Genomic_DNA"/>
</dbReference>
<sequence>MDECTVNELKKIYNFIDVNKFLNLKVENINLFKDVNLDNTDSDEIGLSILNINDKKKTLVERLHIPDKYNDYIKLDNLFNNQKLSGDIKLKDNILIELEKQKNNFVYEEDKYNGPNLIVDCFPEFCKICNNKIKINTNFNNDNVEMQIICKKYPDHIFKYEDYC</sequence>
<dbReference type="KEGG" id="vg:1494652"/>
<keyword evidence="2" id="KW-1185">Reference proteome</keyword>
<dbReference type="GeneID" id="1494652"/>
<organism evidence="1 2">
    <name type="scientific">Amsacta moorei entomopoxvirus</name>
    <name type="common">AmEPV</name>
    <dbReference type="NCBI Taxonomy" id="28321"/>
    <lineage>
        <taxon>Viruses</taxon>
        <taxon>Varidnaviria</taxon>
        <taxon>Bamfordvirae</taxon>
        <taxon>Nucleocytoviricota</taxon>
        <taxon>Pokkesviricetes</taxon>
        <taxon>Chitovirales</taxon>
        <taxon>Poxviridae</taxon>
        <taxon>Entomopoxvirinae</taxon>
        <taxon>Betaentomopoxvirus</taxon>
    </lineage>
</organism>
<accession>Q9EMY7</accession>
<proteinExistence type="predicted"/>
<dbReference type="OrthoDB" id="14773at10239"/>
<evidence type="ECO:0000313" key="1">
    <source>
        <dbReference type="EMBL" id="AAG02768.1"/>
    </source>
</evidence>
<dbReference type="RefSeq" id="NP_064844.1">
    <property type="nucleotide sequence ID" value="NC_002520.1"/>
</dbReference>
<organismHost>
    <name type="scientific">Amsacta</name>
    <dbReference type="NCBI Taxonomy" id="340055"/>
</organismHost>
<dbReference type="Proteomes" id="UP000000872">
    <property type="component" value="Segment"/>
</dbReference>
<protein>
    <submittedName>
        <fullName evidence="1">AMV062</fullName>
    </submittedName>
</protein>
<name>Q9EMY7_AMEPV</name>